<dbReference type="InterPro" id="IPR010131">
    <property type="entry name" value="MdtP/NodT-like"/>
</dbReference>
<dbReference type="Pfam" id="PF02321">
    <property type="entry name" value="OEP"/>
    <property type="match status" value="1"/>
</dbReference>
<dbReference type="SUPFAM" id="SSF56954">
    <property type="entry name" value="Outer membrane efflux proteins (OEP)"/>
    <property type="match status" value="1"/>
</dbReference>
<dbReference type="PANTHER" id="PTHR30203:SF32">
    <property type="entry name" value="CATION EFFLUX SYSTEM PROTEIN CUSC"/>
    <property type="match status" value="1"/>
</dbReference>
<reference evidence="1" key="1">
    <citation type="submission" date="2025-08" db="UniProtKB">
        <authorList>
            <consortium name="RefSeq"/>
        </authorList>
    </citation>
    <scope>IDENTIFICATION</scope>
</reference>
<dbReference type="InterPro" id="IPR003423">
    <property type="entry name" value="OMP_efflux"/>
</dbReference>
<protein>
    <submittedName>
        <fullName evidence="1">Nodulation protein T-like</fullName>
    </submittedName>
</protein>
<gene>
    <name evidence="1" type="primary">LOC108050163</name>
</gene>
<dbReference type="RefSeq" id="XP_016987179.1">
    <property type="nucleotide sequence ID" value="XM_017131690.1"/>
</dbReference>
<evidence type="ECO:0000313" key="1">
    <source>
        <dbReference type="RefSeq" id="XP_016987179.1"/>
    </source>
</evidence>
<dbReference type="AlphaFoldDB" id="A0A6P4FDD1"/>
<accession>A0A6P4FDD1</accession>
<dbReference type="Gene3D" id="1.20.1600.10">
    <property type="entry name" value="Outer membrane efflux proteins (OEP)"/>
    <property type="match status" value="1"/>
</dbReference>
<dbReference type="PANTHER" id="PTHR30203">
    <property type="entry name" value="OUTER MEMBRANE CATION EFFLUX PROTEIN"/>
    <property type="match status" value="1"/>
</dbReference>
<dbReference type="GO" id="GO:0015562">
    <property type="term" value="F:efflux transmembrane transporter activity"/>
    <property type="evidence" value="ECO:0007669"/>
    <property type="project" value="InterPro"/>
</dbReference>
<name>A0A6P4FDD1_DRORH</name>
<proteinExistence type="predicted"/>
<organism evidence="1">
    <name type="scientific">Drosophila rhopaloa</name>
    <name type="common">Fruit fly</name>
    <dbReference type="NCBI Taxonomy" id="1041015"/>
    <lineage>
        <taxon>Eukaryota</taxon>
        <taxon>Metazoa</taxon>
        <taxon>Ecdysozoa</taxon>
        <taxon>Arthropoda</taxon>
        <taxon>Hexapoda</taxon>
        <taxon>Insecta</taxon>
        <taxon>Pterygota</taxon>
        <taxon>Neoptera</taxon>
        <taxon>Endopterygota</taxon>
        <taxon>Diptera</taxon>
        <taxon>Brachycera</taxon>
        <taxon>Muscomorpha</taxon>
        <taxon>Ephydroidea</taxon>
        <taxon>Drosophilidae</taxon>
        <taxon>Drosophila</taxon>
        <taxon>Sophophora</taxon>
    </lineage>
</organism>
<sequence length="333" mass="36909">MGTMMASETVPVSSGCAKDGGRRRVWRRLLTVLVSGSMLAGCTVGPNFQPDRMKLPAGFAETAEEKPATPEEIERTNREMTDWWAKFNDPILTKLVEDAIKGNYDLLEAGQRILAEQALRDKAASAWYPQMDGNMGGGDVRYSLNIDNWPLRPGNPANHPEASMLTYGASATWEFDVFGRIRRAVEAHEHQVEASVEGRRALLMVLLSELANDYMLLRVTQLQIKIATDNIKVAKESLDLTNRLYLEGVGNTLQTAQAQAEMDSQIAAREPLKTRVSQVAHAISVLTGKMPGELEEELKVVRPLPEVPSFPATLPSIVIANRPDIRMAERNMR</sequence>